<dbReference type="STRING" id="39947.A0A0P0VMJ2"/>
<reference evidence="2" key="1">
    <citation type="journal article" date="2005" name="Nature">
        <title>The map-based sequence of the rice genome.</title>
        <authorList>
            <consortium name="International rice genome sequencing project (IRGSP)"/>
            <person name="Matsumoto T."/>
            <person name="Wu J."/>
            <person name="Kanamori H."/>
            <person name="Katayose Y."/>
            <person name="Fujisawa M."/>
            <person name="Namiki N."/>
            <person name="Mizuno H."/>
            <person name="Yamamoto K."/>
            <person name="Antonio B.A."/>
            <person name="Baba T."/>
            <person name="Sakata K."/>
            <person name="Nagamura Y."/>
            <person name="Aoki H."/>
            <person name="Arikawa K."/>
            <person name="Arita K."/>
            <person name="Bito T."/>
            <person name="Chiden Y."/>
            <person name="Fujitsuka N."/>
            <person name="Fukunaka R."/>
            <person name="Hamada M."/>
            <person name="Harada C."/>
            <person name="Hayashi A."/>
            <person name="Hijishita S."/>
            <person name="Honda M."/>
            <person name="Hosokawa S."/>
            <person name="Ichikawa Y."/>
            <person name="Idonuma A."/>
            <person name="Iijima M."/>
            <person name="Ikeda M."/>
            <person name="Ikeno M."/>
            <person name="Ito K."/>
            <person name="Ito S."/>
            <person name="Ito T."/>
            <person name="Ito Y."/>
            <person name="Ito Y."/>
            <person name="Iwabuchi A."/>
            <person name="Kamiya K."/>
            <person name="Karasawa W."/>
            <person name="Kurita K."/>
            <person name="Katagiri S."/>
            <person name="Kikuta A."/>
            <person name="Kobayashi H."/>
            <person name="Kobayashi N."/>
            <person name="Machita K."/>
            <person name="Maehara T."/>
            <person name="Masukawa M."/>
            <person name="Mizubayashi T."/>
            <person name="Mukai Y."/>
            <person name="Nagasaki H."/>
            <person name="Nagata Y."/>
            <person name="Naito S."/>
            <person name="Nakashima M."/>
            <person name="Nakama Y."/>
            <person name="Nakamichi Y."/>
            <person name="Nakamura M."/>
            <person name="Meguro A."/>
            <person name="Negishi M."/>
            <person name="Ohta I."/>
            <person name="Ohta T."/>
            <person name="Okamoto M."/>
            <person name="Ono N."/>
            <person name="Saji S."/>
            <person name="Sakaguchi M."/>
            <person name="Sakai K."/>
            <person name="Shibata M."/>
            <person name="Shimokawa T."/>
            <person name="Song J."/>
            <person name="Takazaki Y."/>
            <person name="Terasawa K."/>
            <person name="Tsugane M."/>
            <person name="Tsuji K."/>
            <person name="Ueda S."/>
            <person name="Waki K."/>
            <person name="Yamagata H."/>
            <person name="Yamamoto M."/>
            <person name="Yamamoto S."/>
            <person name="Yamane H."/>
            <person name="Yoshiki S."/>
            <person name="Yoshihara R."/>
            <person name="Yukawa K."/>
            <person name="Zhong H."/>
            <person name="Yano M."/>
            <person name="Yuan Q."/>
            <person name="Ouyang S."/>
            <person name="Liu J."/>
            <person name="Jones K.M."/>
            <person name="Gansberger K."/>
            <person name="Moffat K."/>
            <person name="Hill J."/>
            <person name="Bera J."/>
            <person name="Fadrosh D."/>
            <person name="Jin S."/>
            <person name="Johri S."/>
            <person name="Kim M."/>
            <person name="Overton L."/>
            <person name="Reardon M."/>
            <person name="Tsitrin T."/>
            <person name="Vuong H."/>
            <person name="Weaver B."/>
            <person name="Ciecko A."/>
            <person name="Tallon L."/>
            <person name="Jackson J."/>
            <person name="Pai G."/>
            <person name="Aken S.V."/>
            <person name="Utterback T."/>
            <person name="Reidmuller S."/>
            <person name="Feldblyum T."/>
            <person name="Hsiao J."/>
            <person name="Zismann V."/>
            <person name="Iobst S."/>
            <person name="de Vazeille A.R."/>
            <person name="Buell C.R."/>
            <person name="Ying K."/>
            <person name="Li Y."/>
            <person name="Lu T."/>
            <person name="Huang Y."/>
            <person name="Zhao Q."/>
            <person name="Feng Q."/>
            <person name="Zhang L."/>
            <person name="Zhu J."/>
            <person name="Weng Q."/>
            <person name="Mu J."/>
            <person name="Lu Y."/>
            <person name="Fan D."/>
            <person name="Liu Y."/>
            <person name="Guan J."/>
            <person name="Zhang Y."/>
            <person name="Yu S."/>
            <person name="Liu X."/>
            <person name="Zhang Y."/>
            <person name="Hong G."/>
            <person name="Han B."/>
            <person name="Choisne N."/>
            <person name="Demange N."/>
            <person name="Orjeda G."/>
            <person name="Samain S."/>
            <person name="Cattolico L."/>
            <person name="Pelletier E."/>
            <person name="Couloux A."/>
            <person name="Segurens B."/>
            <person name="Wincker P."/>
            <person name="D'Hont A."/>
            <person name="Scarpelli C."/>
            <person name="Weissenbach J."/>
            <person name="Salanoubat M."/>
            <person name="Quetier F."/>
            <person name="Yu Y."/>
            <person name="Kim H.R."/>
            <person name="Rambo T."/>
            <person name="Currie J."/>
            <person name="Collura K."/>
            <person name="Luo M."/>
            <person name="Yang T."/>
            <person name="Ammiraju J.S.S."/>
            <person name="Engler F."/>
            <person name="Soderlund C."/>
            <person name="Wing R.A."/>
            <person name="Palmer L.E."/>
            <person name="de la Bastide M."/>
            <person name="Spiegel L."/>
            <person name="Nascimento L."/>
            <person name="Zutavern T."/>
            <person name="O'Shaughnessy A."/>
            <person name="Dike S."/>
            <person name="Dedhia N."/>
            <person name="Preston R."/>
            <person name="Balija V."/>
            <person name="McCombie W.R."/>
            <person name="Chow T."/>
            <person name="Chen H."/>
            <person name="Chung M."/>
            <person name="Chen C."/>
            <person name="Shaw J."/>
            <person name="Wu H."/>
            <person name="Hsiao K."/>
            <person name="Chao Y."/>
            <person name="Chu M."/>
            <person name="Cheng C."/>
            <person name="Hour A."/>
            <person name="Lee P."/>
            <person name="Lin S."/>
            <person name="Lin Y."/>
            <person name="Liou J."/>
            <person name="Liu S."/>
            <person name="Hsing Y."/>
            <person name="Raghuvanshi S."/>
            <person name="Mohanty A."/>
            <person name="Bharti A.K."/>
            <person name="Gaur A."/>
            <person name="Gupta V."/>
            <person name="Kumar D."/>
            <person name="Ravi V."/>
            <person name="Vij S."/>
            <person name="Kapur A."/>
            <person name="Khurana P."/>
            <person name="Khurana P."/>
            <person name="Khurana J.P."/>
            <person name="Tyagi A.K."/>
            <person name="Gaikwad K."/>
            <person name="Singh A."/>
            <person name="Dalal V."/>
            <person name="Srivastava S."/>
            <person name="Dixit A."/>
            <person name="Pal A.K."/>
            <person name="Ghazi I.A."/>
            <person name="Yadav M."/>
            <person name="Pandit A."/>
            <person name="Bhargava A."/>
            <person name="Sureshbabu K."/>
            <person name="Batra K."/>
            <person name="Sharma T.R."/>
            <person name="Mohapatra T."/>
            <person name="Singh N.K."/>
            <person name="Messing J."/>
            <person name="Nelson A.B."/>
            <person name="Fuks G."/>
            <person name="Kavchok S."/>
            <person name="Keizer G."/>
            <person name="Linton E."/>
            <person name="Llaca V."/>
            <person name="Song R."/>
            <person name="Tanyolac B."/>
            <person name="Young S."/>
            <person name="Ho-Il K."/>
            <person name="Hahn J.H."/>
            <person name="Sangsakoo G."/>
            <person name="Vanavichit A."/>
            <person name="de Mattos Luiz.A.T."/>
            <person name="Zimmer P.D."/>
            <person name="Malone G."/>
            <person name="Dellagostin O."/>
            <person name="de Oliveira A.C."/>
            <person name="Bevan M."/>
            <person name="Bancroft I."/>
            <person name="Minx P."/>
            <person name="Cordum H."/>
            <person name="Wilson R."/>
            <person name="Cheng Z."/>
            <person name="Jin W."/>
            <person name="Jiang J."/>
            <person name="Leong S.A."/>
            <person name="Iwama H."/>
            <person name="Gojobori T."/>
            <person name="Itoh T."/>
            <person name="Niimura Y."/>
            <person name="Fujii Y."/>
            <person name="Habara T."/>
            <person name="Sakai H."/>
            <person name="Sato Y."/>
            <person name="Wilson G."/>
            <person name="Kumar K."/>
            <person name="McCouch S."/>
            <person name="Juretic N."/>
            <person name="Hoen D."/>
            <person name="Wright S."/>
            <person name="Bruskiewich R."/>
            <person name="Bureau T."/>
            <person name="Miyao A."/>
            <person name="Hirochika H."/>
            <person name="Nishikawa T."/>
            <person name="Kadowaki K."/>
            <person name="Sugiura M."/>
            <person name="Burr B."/>
            <person name="Sasaki T."/>
        </authorList>
    </citation>
    <scope>NUCLEOTIDE SEQUENCE [LARGE SCALE GENOMIC DNA]</scope>
    <source>
        <strain evidence="2">cv. Nipponbare</strain>
    </source>
</reference>
<reference evidence="1 2" key="2">
    <citation type="journal article" date="2013" name="Plant Cell Physiol.">
        <title>Rice Annotation Project Database (RAP-DB): an integrative and interactive database for rice genomics.</title>
        <authorList>
            <person name="Sakai H."/>
            <person name="Lee S.S."/>
            <person name="Tanaka T."/>
            <person name="Numa H."/>
            <person name="Kim J."/>
            <person name="Kawahara Y."/>
            <person name="Wakimoto H."/>
            <person name="Yang C.C."/>
            <person name="Iwamoto M."/>
            <person name="Abe T."/>
            <person name="Yamada Y."/>
            <person name="Muto A."/>
            <person name="Inokuchi H."/>
            <person name="Ikemura T."/>
            <person name="Matsumoto T."/>
            <person name="Sasaki T."/>
            <person name="Itoh T."/>
        </authorList>
    </citation>
    <scope>NUCLEOTIDE SEQUENCE [LARGE SCALE GENOMIC DNA]</scope>
    <source>
        <strain evidence="2">cv. Nipponbare</strain>
    </source>
</reference>
<dbReference type="EMBL" id="AP014958">
    <property type="protein sequence ID" value="BAS80131.1"/>
    <property type="molecule type" value="Genomic_DNA"/>
</dbReference>
<dbReference type="AlphaFoldDB" id="A0A0P0VMJ2"/>
<dbReference type="InParanoid" id="A0A0P0VMJ2"/>
<sequence length="113" mass="12688">MEGGTNARRRRLVERGADRLAFITGQAQTLPSDPLPGKKKRKKKESKSFVLMAVAKSVIRSMLLSRPDLISLVVMIIVPFCSRELYACVDYLAWARLSVRIAADVLNRSAIHY</sequence>
<reference evidence="1 2" key="3">
    <citation type="journal article" date="2013" name="Rice">
        <title>Improvement of the Oryza sativa Nipponbare reference genome using next generation sequence and optical map data.</title>
        <authorList>
            <person name="Kawahara Y."/>
            <person name="de la Bastide M."/>
            <person name="Hamilton J.P."/>
            <person name="Kanamori H."/>
            <person name="McCombie W.R."/>
            <person name="Ouyang S."/>
            <person name="Schwartz D.C."/>
            <person name="Tanaka T."/>
            <person name="Wu J."/>
            <person name="Zhou S."/>
            <person name="Childs K.L."/>
            <person name="Davidson R.M."/>
            <person name="Lin H."/>
            <person name="Quesada-Ocampo L."/>
            <person name="Vaillancourt B."/>
            <person name="Sakai H."/>
            <person name="Lee S.S."/>
            <person name="Kim J."/>
            <person name="Numa H."/>
            <person name="Itoh T."/>
            <person name="Buell C.R."/>
            <person name="Matsumoto T."/>
        </authorList>
    </citation>
    <scope>NUCLEOTIDE SEQUENCE [LARGE SCALE GENOMIC DNA]</scope>
    <source>
        <strain evidence="2">cv. Nipponbare</strain>
    </source>
</reference>
<evidence type="ECO:0000313" key="2">
    <source>
        <dbReference type="Proteomes" id="UP000059680"/>
    </source>
</evidence>
<gene>
    <name evidence="1" type="ordered locus">Os02g0659600</name>
    <name evidence="1" type="ORF">OSNPB_020659600</name>
</gene>
<dbReference type="Gramene" id="Os02t0659600-01">
    <property type="protein sequence ID" value="Os02t0659600-01"/>
    <property type="gene ID" value="Os02g0659600"/>
</dbReference>
<dbReference type="Proteomes" id="UP000059680">
    <property type="component" value="Chromosome 2"/>
</dbReference>
<keyword evidence="2" id="KW-1185">Reference proteome</keyword>
<dbReference type="PANTHER" id="PTHR35469:SF4">
    <property type="entry name" value="TRANSMEMBRANE PROTEIN"/>
    <property type="match status" value="1"/>
</dbReference>
<dbReference type="PaxDb" id="39947-A0A0P0VMJ2"/>
<evidence type="ECO:0000313" key="1">
    <source>
        <dbReference type="EMBL" id="BAS80131.1"/>
    </source>
</evidence>
<dbReference type="PANTHER" id="PTHR35469">
    <property type="entry name" value="TRANSMEMBRANE PROTEIN"/>
    <property type="match status" value="1"/>
</dbReference>
<organism evidence="1 2">
    <name type="scientific">Oryza sativa subsp. japonica</name>
    <name type="common">Rice</name>
    <dbReference type="NCBI Taxonomy" id="39947"/>
    <lineage>
        <taxon>Eukaryota</taxon>
        <taxon>Viridiplantae</taxon>
        <taxon>Streptophyta</taxon>
        <taxon>Embryophyta</taxon>
        <taxon>Tracheophyta</taxon>
        <taxon>Spermatophyta</taxon>
        <taxon>Magnoliopsida</taxon>
        <taxon>Liliopsida</taxon>
        <taxon>Poales</taxon>
        <taxon>Poaceae</taxon>
        <taxon>BOP clade</taxon>
        <taxon>Oryzoideae</taxon>
        <taxon>Oryzeae</taxon>
        <taxon>Oryzinae</taxon>
        <taxon>Oryza</taxon>
        <taxon>Oryza sativa</taxon>
    </lineage>
</organism>
<proteinExistence type="predicted"/>
<name>A0A0P0VMJ2_ORYSJ</name>
<protein>
    <submittedName>
        <fullName evidence="1">Os02g0659600 protein</fullName>
    </submittedName>
</protein>
<accession>A0A0P0VMJ2</accession>